<dbReference type="Proteomes" id="UP000712600">
    <property type="component" value="Unassembled WGS sequence"/>
</dbReference>
<reference evidence="1" key="1">
    <citation type="submission" date="2019-12" db="EMBL/GenBank/DDBJ databases">
        <title>Genome sequencing and annotation of Brassica cretica.</title>
        <authorList>
            <person name="Studholme D.J."/>
            <person name="Sarris P."/>
        </authorList>
    </citation>
    <scope>NUCLEOTIDE SEQUENCE</scope>
    <source>
        <strain evidence="1">PFS-109/04</strain>
        <tissue evidence="1">Leaf</tissue>
    </source>
</reference>
<organism evidence="1 2">
    <name type="scientific">Brassica cretica</name>
    <name type="common">Mustard</name>
    <dbReference type="NCBI Taxonomy" id="69181"/>
    <lineage>
        <taxon>Eukaryota</taxon>
        <taxon>Viridiplantae</taxon>
        <taxon>Streptophyta</taxon>
        <taxon>Embryophyta</taxon>
        <taxon>Tracheophyta</taxon>
        <taxon>Spermatophyta</taxon>
        <taxon>Magnoliopsida</taxon>
        <taxon>eudicotyledons</taxon>
        <taxon>Gunneridae</taxon>
        <taxon>Pentapetalae</taxon>
        <taxon>rosids</taxon>
        <taxon>malvids</taxon>
        <taxon>Brassicales</taxon>
        <taxon>Brassicaceae</taxon>
        <taxon>Brassiceae</taxon>
        <taxon>Brassica</taxon>
    </lineage>
</organism>
<comment type="caution">
    <text evidence="1">The sequence shown here is derived from an EMBL/GenBank/DDBJ whole genome shotgun (WGS) entry which is preliminary data.</text>
</comment>
<proteinExistence type="predicted"/>
<protein>
    <submittedName>
        <fullName evidence="1">Uncharacterized protein</fullName>
    </submittedName>
</protein>
<sequence length="273" mass="30658">MTGDLSTVILRPYFYTRYSFELVFQCHRFEVNQHPVAEVMPVLLKSGQSASREEAVEEIKLGEKGGTPSESSWNSIGFGFISIAVLYLFIYDFCDKLHIRIDLPVSVEIQVSIDTVHPTSIDTVHQPSIDTVLQTSIDTVHQTSIDIVHQPSVDTAHQLSITTCLEAEKFEVLILKANENGMLRDKECCTRNSTGQLINAEGVVIPDVIDVAEINDFGLNREWYDWGNVFDQQQVSINYPKGISIDTPFTPSIDYPICISIDALLVKLYARVE</sequence>
<dbReference type="AlphaFoldDB" id="A0A8S9Q3S9"/>
<gene>
    <name evidence="1" type="ORF">F2Q69_00022112</name>
</gene>
<dbReference type="EMBL" id="QGKX02001290">
    <property type="protein sequence ID" value="KAF3537289.1"/>
    <property type="molecule type" value="Genomic_DNA"/>
</dbReference>
<accession>A0A8S9Q3S9</accession>
<evidence type="ECO:0000313" key="1">
    <source>
        <dbReference type="EMBL" id="KAF3537289.1"/>
    </source>
</evidence>
<name>A0A8S9Q3S9_BRACR</name>
<evidence type="ECO:0000313" key="2">
    <source>
        <dbReference type="Proteomes" id="UP000712600"/>
    </source>
</evidence>